<organism evidence="7 8">
    <name type="scientific">Glaciecola punicea ACAM 611</name>
    <dbReference type="NCBI Taxonomy" id="1121923"/>
    <lineage>
        <taxon>Bacteria</taxon>
        <taxon>Pseudomonadati</taxon>
        <taxon>Pseudomonadota</taxon>
        <taxon>Gammaproteobacteria</taxon>
        <taxon>Alteromonadales</taxon>
        <taxon>Alteromonadaceae</taxon>
        <taxon>Glaciecola</taxon>
    </lineage>
</organism>
<keyword evidence="4" id="KW-0819">tRNA processing</keyword>
<sequence>MTSKRLYCAHCDYPSSTCVCSAIGSIQLPISVIILQHKKEVFHAKNTIRLACLVSPSIRVISTALCEQVNNTLTSLDANNTAVIYPSNESKAIENNQHLYKNIKTLIFLDGSWKQAYSIWRDFPLLQRFMQMHFKSAPPKQYSIRKSKKEHQLSSIEALSYSISIVTKIDTSEYLSALAKMQKYWPNIDSKP</sequence>
<reference evidence="7 8" key="1">
    <citation type="journal article" date="2012" name="J. Bacteriol.">
        <title>Genome sequence of proteorhodopsin-containing sea ice bacterium Glaciecola punicea ACAM 611T.</title>
        <authorList>
            <person name="Qin Q.-L."/>
            <person name="Xie B.-B."/>
            <person name="Shu Y.-L."/>
            <person name="Rong J.-C."/>
            <person name="Zhao D.-L."/>
            <person name="Zhang X.-Y."/>
            <person name="Chen X.-L."/>
            <person name="Zhou B.-C."/>
            <person name="Zhanga Y.-Z."/>
        </authorList>
    </citation>
    <scope>NUCLEOTIDE SEQUENCE [LARGE SCALE GENOMIC DNA]</scope>
    <source>
        <strain evidence="7 8">ACAM 611</strain>
    </source>
</reference>
<keyword evidence="3" id="KW-0949">S-adenosyl-L-methionine</keyword>
<dbReference type="AlphaFoldDB" id="H5TBD9"/>
<evidence type="ECO:0000313" key="8">
    <source>
        <dbReference type="Proteomes" id="UP000053586"/>
    </source>
</evidence>
<evidence type="ECO:0000259" key="6">
    <source>
        <dbReference type="SMART" id="SM01144"/>
    </source>
</evidence>
<keyword evidence="8" id="KW-1185">Reference proteome</keyword>
<comment type="caution">
    <text evidence="7">The sequence shown here is derived from an EMBL/GenBank/DDBJ whole genome shotgun (WGS) entry which is preliminary data.</text>
</comment>
<dbReference type="PANTHER" id="PTHR21392:SF0">
    <property type="entry name" value="TRNA-URIDINE AMINOCARBOXYPROPYLTRANSFERASE 2"/>
    <property type="match status" value="1"/>
</dbReference>
<dbReference type="InterPro" id="IPR039262">
    <property type="entry name" value="DTWD2/TAPT"/>
</dbReference>
<feature type="domain" description="DTW" evidence="6">
    <location>
        <begin position="4"/>
        <end position="190"/>
    </location>
</feature>
<dbReference type="Pfam" id="PF03942">
    <property type="entry name" value="DTW"/>
    <property type="match status" value="1"/>
</dbReference>
<keyword evidence="2" id="KW-0808">Transferase</keyword>
<reference evidence="7 8" key="2">
    <citation type="journal article" date="2017" name="Antonie Van Leeuwenhoek">
        <title>Rhizobium rhizosphaerae sp. nov., a novel species isolated from rice rhizosphere.</title>
        <authorList>
            <person name="Zhao J.J."/>
            <person name="Zhang J."/>
            <person name="Zhang R.J."/>
            <person name="Zhang C.W."/>
            <person name="Yin H.Q."/>
            <person name="Zhang X.X."/>
        </authorList>
    </citation>
    <scope>NUCLEOTIDE SEQUENCE [LARGE SCALE GENOMIC DNA]</scope>
    <source>
        <strain evidence="7 8">ACAM 611</strain>
    </source>
</reference>
<evidence type="ECO:0000256" key="4">
    <source>
        <dbReference type="ARBA" id="ARBA00022694"/>
    </source>
</evidence>
<evidence type="ECO:0000256" key="3">
    <source>
        <dbReference type="ARBA" id="ARBA00022691"/>
    </source>
</evidence>
<dbReference type="GO" id="GO:0016432">
    <property type="term" value="F:tRNA-uridine aminocarboxypropyltransferase activity"/>
    <property type="evidence" value="ECO:0007669"/>
    <property type="project" value="UniProtKB-EC"/>
</dbReference>
<gene>
    <name evidence="7" type="ORF">GPUN_1496</name>
</gene>
<name>H5TBD9_9ALTE</name>
<dbReference type="EMBL" id="BAET01000014">
    <property type="protein sequence ID" value="GAB55616.1"/>
    <property type="molecule type" value="Genomic_DNA"/>
</dbReference>
<protein>
    <recommendedName>
        <fullName evidence="1">tRNA-uridine aminocarboxypropyltransferase</fullName>
        <ecNumber evidence="1">2.5.1.25</ecNumber>
    </recommendedName>
</protein>
<evidence type="ECO:0000313" key="7">
    <source>
        <dbReference type="EMBL" id="GAB55616.1"/>
    </source>
</evidence>
<comment type="similarity">
    <text evidence="5">Belongs to the TDD superfamily. DTWD2 family.</text>
</comment>
<dbReference type="GO" id="GO:0008033">
    <property type="term" value="P:tRNA processing"/>
    <property type="evidence" value="ECO:0007669"/>
    <property type="project" value="UniProtKB-KW"/>
</dbReference>
<dbReference type="eggNOG" id="COG3148">
    <property type="taxonomic scope" value="Bacteria"/>
</dbReference>
<evidence type="ECO:0000256" key="5">
    <source>
        <dbReference type="ARBA" id="ARBA00034489"/>
    </source>
</evidence>
<dbReference type="InterPro" id="IPR005636">
    <property type="entry name" value="DTW"/>
</dbReference>
<dbReference type="PANTHER" id="PTHR21392">
    <property type="entry name" value="TRNA-URIDINE AMINOCARBOXYPROPYLTRANSFERASE 2"/>
    <property type="match status" value="1"/>
</dbReference>
<evidence type="ECO:0000256" key="2">
    <source>
        <dbReference type="ARBA" id="ARBA00022679"/>
    </source>
</evidence>
<proteinExistence type="inferred from homology"/>
<dbReference type="Proteomes" id="UP000053586">
    <property type="component" value="Unassembled WGS sequence"/>
</dbReference>
<dbReference type="RefSeq" id="WP_006004886.1">
    <property type="nucleotide sequence ID" value="NZ_BAET01000014.1"/>
</dbReference>
<dbReference type="SMART" id="SM01144">
    <property type="entry name" value="DTW"/>
    <property type="match status" value="1"/>
</dbReference>
<dbReference type="EC" id="2.5.1.25" evidence="1"/>
<dbReference type="OrthoDB" id="268835at2"/>
<evidence type="ECO:0000256" key="1">
    <source>
        <dbReference type="ARBA" id="ARBA00012386"/>
    </source>
</evidence>
<accession>H5TBD9</accession>